<dbReference type="EMBL" id="ANOG01000505">
    <property type="protein sequence ID" value="EMI19578.1"/>
    <property type="molecule type" value="Genomic_DNA"/>
</dbReference>
<comment type="caution">
    <text evidence="1">The sequence shown here is derived from an EMBL/GenBank/DDBJ whole genome shotgun (WGS) entry which is preliminary data.</text>
</comment>
<dbReference type="Proteomes" id="UP000011991">
    <property type="component" value="Unassembled WGS sequence"/>
</dbReference>
<dbReference type="RefSeq" id="WP_008698209.1">
    <property type="nucleotide sequence ID" value="NZ_ANOG01000505.1"/>
</dbReference>
<evidence type="ECO:0000313" key="2">
    <source>
        <dbReference type="Proteomes" id="UP000011991"/>
    </source>
</evidence>
<evidence type="ECO:0000313" key="1">
    <source>
        <dbReference type="EMBL" id="EMI19578.1"/>
    </source>
</evidence>
<reference evidence="1 2" key="1">
    <citation type="journal article" date="2013" name="Mar. Genomics">
        <title>Expression of sulfatases in Rhodopirellula baltica and the diversity of sulfatases in the genus Rhodopirellula.</title>
        <authorList>
            <person name="Wegner C.E."/>
            <person name="Richter-Heitmann T."/>
            <person name="Klindworth A."/>
            <person name="Klockow C."/>
            <person name="Richter M."/>
            <person name="Achstetter T."/>
            <person name="Glockner F.O."/>
            <person name="Harder J."/>
        </authorList>
    </citation>
    <scope>NUCLEOTIDE SEQUENCE [LARGE SCALE GENOMIC DNA]</scope>
    <source>
        <strain evidence="1 2">SM1</strain>
    </source>
</reference>
<organism evidence="1 2">
    <name type="scientific">Rhodopirellula maiorica SM1</name>
    <dbReference type="NCBI Taxonomy" id="1265738"/>
    <lineage>
        <taxon>Bacteria</taxon>
        <taxon>Pseudomonadati</taxon>
        <taxon>Planctomycetota</taxon>
        <taxon>Planctomycetia</taxon>
        <taxon>Pirellulales</taxon>
        <taxon>Pirellulaceae</taxon>
        <taxon>Novipirellula</taxon>
    </lineage>
</organism>
<sequence>MARFKVLNQIRKYSRDRLVFDESFMTELADLPVHDLNRLTARGSSD</sequence>
<protein>
    <submittedName>
        <fullName evidence="1">Uncharacterized protein</fullName>
    </submittedName>
</protein>
<name>M5RJT0_9BACT</name>
<dbReference type="PATRIC" id="fig|1265738.3.peg.3503"/>
<dbReference type="AlphaFoldDB" id="M5RJT0"/>
<keyword evidence="2" id="KW-1185">Reference proteome</keyword>
<gene>
    <name evidence="1" type="ORF">RMSM_03504</name>
</gene>
<proteinExistence type="predicted"/>
<accession>M5RJT0</accession>